<keyword evidence="5" id="KW-0175">Coiled coil</keyword>
<dbReference type="InterPro" id="IPR051202">
    <property type="entry name" value="Peptidase_C40"/>
</dbReference>
<keyword evidence="2" id="KW-0645">Protease</keyword>
<evidence type="ECO:0000256" key="3">
    <source>
        <dbReference type="ARBA" id="ARBA00022801"/>
    </source>
</evidence>
<keyword evidence="3 8" id="KW-0378">Hydrolase</keyword>
<feature type="coiled-coil region" evidence="5">
    <location>
        <begin position="159"/>
        <end position="221"/>
    </location>
</feature>
<dbReference type="PANTHER" id="PTHR47053:SF1">
    <property type="entry name" value="MUREIN DD-ENDOPEPTIDASE MEPH-RELATED"/>
    <property type="match status" value="1"/>
</dbReference>
<gene>
    <name evidence="8" type="ORF">FCN18_30035</name>
</gene>
<dbReference type="Proteomes" id="UP000309992">
    <property type="component" value="Unassembled WGS sequence"/>
</dbReference>
<evidence type="ECO:0000256" key="2">
    <source>
        <dbReference type="ARBA" id="ARBA00022670"/>
    </source>
</evidence>
<reference evidence="8 9" key="1">
    <citation type="journal article" date="2015" name="Antonie Van Leeuwenhoek">
        <title>Prauserella endophytica sp. nov., an endophytic actinobacterium isolated from Tamarix taklamakanensis.</title>
        <authorList>
            <person name="Liu J.M."/>
            <person name="Habden X."/>
            <person name="Guo L."/>
            <person name="Tuo L."/>
            <person name="Jiang Z.K."/>
            <person name="Liu S.W."/>
            <person name="Liu X.F."/>
            <person name="Chen L."/>
            <person name="Li R.F."/>
            <person name="Zhang Y.Q."/>
            <person name="Sun C.H."/>
        </authorList>
    </citation>
    <scope>NUCLEOTIDE SEQUENCE [LARGE SCALE GENOMIC DNA]</scope>
    <source>
        <strain evidence="8 9">CGMCC 4.7182</strain>
    </source>
</reference>
<protein>
    <submittedName>
        <fullName evidence="8">Hydrolase</fullName>
    </submittedName>
</protein>
<organism evidence="8 9">
    <name type="scientific">Prauserella endophytica</name>
    <dbReference type="NCBI Taxonomy" id="1592324"/>
    <lineage>
        <taxon>Bacteria</taxon>
        <taxon>Bacillati</taxon>
        <taxon>Actinomycetota</taxon>
        <taxon>Actinomycetes</taxon>
        <taxon>Pseudonocardiales</taxon>
        <taxon>Pseudonocardiaceae</taxon>
        <taxon>Prauserella</taxon>
        <taxon>Prauserella coralliicola group</taxon>
    </lineage>
</organism>
<dbReference type="InterPro" id="IPR038765">
    <property type="entry name" value="Papain-like_cys_pep_sf"/>
</dbReference>
<evidence type="ECO:0000313" key="8">
    <source>
        <dbReference type="EMBL" id="TKG63546.1"/>
    </source>
</evidence>
<evidence type="ECO:0000259" key="7">
    <source>
        <dbReference type="PROSITE" id="PS51935"/>
    </source>
</evidence>
<proteinExistence type="inferred from homology"/>
<comment type="caution">
    <text evidence="8">The sequence shown here is derived from an EMBL/GenBank/DDBJ whole genome shotgun (WGS) entry which is preliminary data.</text>
</comment>
<feature type="domain" description="NlpC/P60" evidence="7">
    <location>
        <begin position="236"/>
        <end position="359"/>
    </location>
</feature>
<keyword evidence="6" id="KW-0732">Signal</keyword>
<dbReference type="SUPFAM" id="SSF54001">
    <property type="entry name" value="Cysteine proteinases"/>
    <property type="match status" value="1"/>
</dbReference>
<sequence>MPTPPGDPALVTAYPRRFAISKTAVATVALTIALTPFPASAQPQDGTSDAMERYQELGAQAADAEEDLSEAQDQLTRRQAELADANGALARANQALQQAQRAEMSFRDEVDILASTSFRNGRIARWSAILTSDSSQEFLDQMSALGVLANNNSDVLNRLSGIRDQANAARNAAAEAQERAGKAAVEAERAVSTLEGRKARLDEQIEQVEAALDDLSTAEQAELQTVQDSGSYLGPPGAANDALQAALSRRGSEYEWGATGPNEFDCSGLTSWSYAQAGINIPRTSRQQWGAGKPVSLDALLPGDLLFYDDGTGNPSNIHHVGMYVGEGKMVDAPTEGQLVDVRSMEGDGHLIGARRMVG</sequence>
<dbReference type="InterPro" id="IPR000064">
    <property type="entry name" value="NLP_P60_dom"/>
</dbReference>
<keyword evidence="9" id="KW-1185">Reference proteome</keyword>
<evidence type="ECO:0000256" key="5">
    <source>
        <dbReference type="SAM" id="Coils"/>
    </source>
</evidence>
<evidence type="ECO:0000256" key="1">
    <source>
        <dbReference type="ARBA" id="ARBA00007074"/>
    </source>
</evidence>
<dbReference type="PROSITE" id="PS51935">
    <property type="entry name" value="NLPC_P60"/>
    <property type="match status" value="1"/>
</dbReference>
<evidence type="ECO:0000256" key="6">
    <source>
        <dbReference type="SAM" id="SignalP"/>
    </source>
</evidence>
<name>A0ABY2RWM6_9PSEU</name>
<feature type="signal peptide" evidence="6">
    <location>
        <begin position="1"/>
        <end position="41"/>
    </location>
</feature>
<evidence type="ECO:0000256" key="4">
    <source>
        <dbReference type="ARBA" id="ARBA00022807"/>
    </source>
</evidence>
<dbReference type="PANTHER" id="PTHR47053">
    <property type="entry name" value="MUREIN DD-ENDOPEPTIDASE MEPH-RELATED"/>
    <property type="match status" value="1"/>
</dbReference>
<dbReference type="Gene3D" id="3.90.1720.10">
    <property type="entry name" value="endopeptidase domain like (from Nostoc punctiforme)"/>
    <property type="match status" value="1"/>
</dbReference>
<evidence type="ECO:0000313" key="9">
    <source>
        <dbReference type="Proteomes" id="UP000309992"/>
    </source>
</evidence>
<comment type="similarity">
    <text evidence="1">Belongs to the peptidase C40 family.</text>
</comment>
<dbReference type="Pfam" id="PF00877">
    <property type="entry name" value="NLPC_P60"/>
    <property type="match status" value="1"/>
</dbReference>
<keyword evidence="4" id="KW-0788">Thiol protease</keyword>
<accession>A0ABY2RWM6</accession>
<feature type="chain" id="PRO_5045857076" evidence="6">
    <location>
        <begin position="42"/>
        <end position="359"/>
    </location>
</feature>
<dbReference type="GO" id="GO:0016787">
    <property type="term" value="F:hydrolase activity"/>
    <property type="evidence" value="ECO:0007669"/>
    <property type="project" value="UniProtKB-KW"/>
</dbReference>
<feature type="coiled-coil region" evidence="5">
    <location>
        <begin position="47"/>
        <end position="109"/>
    </location>
</feature>
<dbReference type="EMBL" id="SWMS01000023">
    <property type="protein sequence ID" value="TKG63546.1"/>
    <property type="molecule type" value="Genomic_DNA"/>
</dbReference>